<gene>
    <name evidence="1" type="ORF">O6H91_20G065400</name>
</gene>
<evidence type="ECO:0000313" key="2">
    <source>
        <dbReference type="Proteomes" id="UP001162992"/>
    </source>
</evidence>
<organism evidence="1 2">
    <name type="scientific">Diphasiastrum complanatum</name>
    <name type="common">Issler's clubmoss</name>
    <name type="synonym">Lycopodium complanatum</name>
    <dbReference type="NCBI Taxonomy" id="34168"/>
    <lineage>
        <taxon>Eukaryota</taxon>
        <taxon>Viridiplantae</taxon>
        <taxon>Streptophyta</taxon>
        <taxon>Embryophyta</taxon>
        <taxon>Tracheophyta</taxon>
        <taxon>Lycopodiopsida</taxon>
        <taxon>Lycopodiales</taxon>
        <taxon>Lycopodiaceae</taxon>
        <taxon>Lycopodioideae</taxon>
        <taxon>Diphasiastrum</taxon>
    </lineage>
</organism>
<reference evidence="2" key="1">
    <citation type="journal article" date="2024" name="Proc. Natl. Acad. Sci. U.S.A.">
        <title>Extraordinary preservation of gene collinearity over three hundred million years revealed in homosporous lycophytes.</title>
        <authorList>
            <person name="Li C."/>
            <person name="Wickell D."/>
            <person name="Kuo L.Y."/>
            <person name="Chen X."/>
            <person name="Nie B."/>
            <person name="Liao X."/>
            <person name="Peng D."/>
            <person name="Ji J."/>
            <person name="Jenkins J."/>
            <person name="Williams M."/>
            <person name="Shu S."/>
            <person name="Plott C."/>
            <person name="Barry K."/>
            <person name="Rajasekar S."/>
            <person name="Grimwood J."/>
            <person name="Han X."/>
            <person name="Sun S."/>
            <person name="Hou Z."/>
            <person name="He W."/>
            <person name="Dai G."/>
            <person name="Sun C."/>
            <person name="Schmutz J."/>
            <person name="Leebens-Mack J.H."/>
            <person name="Li F.W."/>
            <person name="Wang L."/>
        </authorList>
    </citation>
    <scope>NUCLEOTIDE SEQUENCE [LARGE SCALE GENOMIC DNA]</scope>
    <source>
        <strain evidence="2">cv. PW_Plant_1</strain>
    </source>
</reference>
<dbReference type="Proteomes" id="UP001162992">
    <property type="component" value="Chromosome 20"/>
</dbReference>
<protein>
    <submittedName>
        <fullName evidence="1">Uncharacterized protein</fullName>
    </submittedName>
</protein>
<sequence>MAIGRSLSHYAFAPSARLFASSFLSASSSLLNVCRHASLIPTNSPHPSPFSSSCSDPPPRTVSVFWDLDNKPPIAVPPYPAAQRLKQMASRFGRVVDVVAYANRHAFSYLPGWVQEQRRQRKLRDELEVKGLVKVDEPYLCGYCGRKCRNNVALQKHFKQLHERERNKRLNRLNSLKGKRRRLFWEGLEEREKRYREAARSILVPKKGYGLAWELRRAGVFVKTVSDKPQSADVALKNHIMQSIHGGIGCICLVSDDSDFVEVLDLAKEWQLQTVLVGENKKLRKHATISFSWEDVASGLALVESSEAAKMWSLNESPGETLPHSIATSQRNSMSLGDDAQYFRANSWRCNEEDDFDDLDAAALSSDDHLDSDFSDTEYSTPIQEEEISSNIWLHDDLSNSDSDSDGNPQ</sequence>
<accession>A0ACC2ARB9</accession>
<keyword evidence="2" id="KW-1185">Reference proteome</keyword>
<proteinExistence type="predicted"/>
<dbReference type="EMBL" id="CM055111">
    <property type="protein sequence ID" value="KAJ7520061.1"/>
    <property type="molecule type" value="Genomic_DNA"/>
</dbReference>
<comment type="caution">
    <text evidence="1">The sequence shown here is derived from an EMBL/GenBank/DDBJ whole genome shotgun (WGS) entry which is preliminary data.</text>
</comment>
<evidence type="ECO:0000313" key="1">
    <source>
        <dbReference type="EMBL" id="KAJ7520061.1"/>
    </source>
</evidence>
<name>A0ACC2ARB9_DIPCM</name>